<evidence type="ECO:0000256" key="8">
    <source>
        <dbReference type="PIRSR" id="PIRSR038994-3"/>
    </source>
</evidence>
<keyword evidence="3 5" id="KW-0378">Hydrolase</keyword>
<evidence type="ECO:0000256" key="6">
    <source>
        <dbReference type="PIRSR" id="PIRSR038994-1"/>
    </source>
</evidence>
<dbReference type="InterPro" id="IPR003764">
    <property type="entry name" value="GlcNAc_6-P_deAcase"/>
</dbReference>
<evidence type="ECO:0000256" key="5">
    <source>
        <dbReference type="PIRNR" id="PIRNR038994"/>
    </source>
</evidence>
<reference evidence="10" key="1">
    <citation type="submission" date="2024-02" db="EMBL/GenBank/DDBJ databases">
        <title>Sediminibacterium planktonica sp. nov. and Sediminibacterium longus sp. nov., isolated from surface lake and river water.</title>
        <authorList>
            <person name="Watanabe K."/>
            <person name="Takemine S."/>
            <person name="Ishii Y."/>
            <person name="Ogata Y."/>
            <person name="Shindo C."/>
            <person name="Suda W."/>
        </authorList>
    </citation>
    <scope>NUCLEOTIDE SEQUENCE</scope>
    <source>
        <strain evidence="10">KACHI17</strain>
    </source>
</reference>
<feature type="binding site" evidence="8">
    <location>
        <position position="193"/>
    </location>
    <ligand>
        <name>Zn(2+)</name>
        <dbReference type="ChEBI" id="CHEBI:29105"/>
    </ligand>
</feature>
<evidence type="ECO:0000259" key="9">
    <source>
        <dbReference type="Pfam" id="PF01979"/>
    </source>
</evidence>
<dbReference type="Gene3D" id="2.30.40.10">
    <property type="entry name" value="Urease, subunit C, domain 1"/>
    <property type="match status" value="1"/>
</dbReference>
<evidence type="ECO:0000313" key="10">
    <source>
        <dbReference type="EMBL" id="BFG71145.1"/>
    </source>
</evidence>
<feature type="binding site" evidence="8">
    <location>
        <position position="214"/>
    </location>
    <ligand>
        <name>Zn(2+)</name>
        <dbReference type="ChEBI" id="CHEBI:29105"/>
    </ligand>
</feature>
<dbReference type="EMBL" id="AP029612">
    <property type="protein sequence ID" value="BFG71145.1"/>
    <property type="molecule type" value="Genomic_DNA"/>
</dbReference>
<evidence type="ECO:0000256" key="4">
    <source>
        <dbReference type="ARBA" id="ARBA00023277"/>
    </source>
</evidence>
<accession>A0AAT9GKJ3</accession>
<evidence type="ECO:0000256" key="1">
    <source>
        <dbReference type="ARBA" id="ARBA00010716"/>
    </source>
</evidence>
<dbReference type="GO" id="GO:0046872">
    <property type="term" value="F:metal ion binding"/>
    <property type="evidence" value="ECO:0007669"/>
    <property type="project" value="UniProtKB-KW"/>
</dbReference>
<feature type="active site" description="Proton donor/acceptor" evidence="6">
    <location>
        <position position="271"/>
    </location>
</feature>
<feature type="binding site" evidence="7">
    <location>
        <position position="249"/>
    </location>
    <ligand>
        <name>substrate</name>
    </ligand>
</feature>
<dbReference type="AlphaFoldDB" id="A0AAT9GKJ3"/>
<dbReference type="Gene3D" id="3.20.20.140">
    <property type="entry name" value="Metal-dependent hydrolases"/>
    <property type="match status" value="1"/>
</dbReference>
<gene>
    <name evidence="10" type="primary">nagA</name>
    <name evidence="10" type="ORF">KACHI17_20260</name>
</gene>
<evidence type="ECO:0000256" key="2">
    <source>
        <dbReference type="ARBA" id="ARBA00022723"/>
    </source>
</evidence>
<dbReference type="PIRSF" id="PIRSF038994">
    <property type="entry name" value="NagA"/>
    <property type="match status" value="1"/>
</dbReference>
<protein>
    <submittedName>
        <fullName evidence="10">N-acetylglucosamine-6-phosphate deacetylase</fullName>
    </submittedName>
</protein>
<feature type="binding site" evidence="7">
    <location>
        <position position="139"/>
    </location>
    <ligand>
        <name>substrate</name>
    </ligand>
</feature>
<keyword evidence="4 5" id="KW-0119">Carbohydrate metabolism</keyword>
<dbReference type="PANTHER" id="PTHR11113:SF14">
    <property type="entry name" value="N-ACETYLGLUCOSAMINE-6-PHOSPHATE DEACETYLASE"/>
    <property type="match status" value="1"/>
</dbReference>
<feature type="domain" description="Amidohydrolase-related" evidence="9">
    <location>
        <begin position="92"/>
        <end position="347"/>
    </location>
</feature>
<keyword evidence="2 8" id="KW-0479">Metal-binding</keyword>
<dbReference type="PANTHER" id="PTHR11113">
    <property type="entry name" value="N-ACETYLGLUCOSAMINE-6-PHOSPHATE DEACETYLASE"/>
    <property type="match status" value="1"/>
</dbReference>
<comment type="cofactor">
    <cofactor evidence="8">
        <name>a divalent metal cation</name>
        <dbReference type="ChEBI" id="CHEBI:60240"/>
    </cofactor>
    <text evidence="8">Binds 1 divalent metal cation per subunit.</text>
</comment>
<evidence type="ECO:0000256" key="7">
    <source>
        <dbReference type="PIRSR" id="PIRSR038994-2"/>
    </source>
</evidence>
<dbReference type="SUPFAM" id="SSF51556">
    <property type="entry name" value="Metallo-dependent hydrolases"/>
    <property type="match status" value="1"/>
</dbReference>
<dbReference type="Pfam" id="PF01979">
    <property type="entry name" value="Amidohydro_1"/>
    <property type="match status" value="1"/>
</dbReference>
<dbReference type="GO" id="GO:0008448">
    <property type="term" value="F:N-acetylglucosamine-6-phosphate deacetylase activity"/>
    <property type="evidence" value="ECO:0007669"/>
    <property type="project" value="InterPro"/>
</dbReference>
<dbReference type="InterPro" id="IPR032466">
    <property type="entry name" value="Metal_Hydrolase"/>
</dbReference>
<dbReference type="InterPro" id="IPR011059">
    <property type="entry name" value="Metal-dep_hydrolase_composite"/>
</dbReference>
<feature type="binding site" evidence="8">
    <location>
        <position position="128"/>
    </location>
    <ligand>
        <name>Zn(2+)</name>
        <dbReference type="ChEBI" id="CHEBI:29105"/>
    </ligand>
</feature>
<feature type="binding site" evidence="7">
    <location>
        <begin position="217"/>
        <end position="218"/>
    </location>
    <ligand>
        <name>substrate</name>
    </ligand>
</feature>
<dbReference type="NCBIfam" id="TIGR00221">
    <property type="entry name" value="nagA"/>
    <property type="match status" value="1"/>
</dbReference>
<dbReference type="GO" id="GO:0006046">
    <property type="term" value="P:N-acetylglucosamine catabolic process"/>
    <property type="evidence" value="ECO:0007669"/>
    <property type="project" value="TreeGrafter"/>
</dbReference>
<dbReference type="InterPro" id="IPR006680">
    <property type="entry name" value="Amidohydro-rel"/>
</dbReference>
<sequence length="366" mass="40380">MAERNTYYANRLFTGSKWLDQYVVVTERGAIIDIVPATAIHEPYTAQFSLMAPAFMDIQIYGAYDRLLAVYPEVTSLERLYEYCKKGGAAYFQPTVATNSYDVFKKCIDAVRAYKQMGGKGCIGLHVEGPWINPVKKGAHQTQYIHTPTLEQTSELLEYGKGIITMITLAPEVCSQEVLSLIRSYGVVISAGHSNATYEESMQAFKNGIGAATHLFNAMSLLHHREPGLVGAIFDHDTIMCSVVPDGYHVDFAAIRIAKKQMKERLFAITDAVTNTTTGPYPHTLKGDYYESEGVLSGSALNMVRCVQNLVHKANIPLDEAFRMASLYPAQVMGLAHRSGRIEKGYNTALTGLSETLDVIEVIDGP</sequence>
<proteinExistence type="inferred from homology"/>
<name>A0AAT9GKJ3_9BACT</name>
<organism evidence="10">
    <name type="scientific">Sediminibacterium sp. KACHI17</name>
    <dbReference type="NCBI Taxonomy" id="1751071"/>
    <lineage>
        <taxon>Bacteria</taxon>
        <taxon>Pseudomonadati</taxon>
        <taxon>Bacteroidota</taxon>
        <taxon>Chitinophagia</taxon>
        <taxon>Chitinophagales</taxon>
        <taxon>Chitinophagaceae</taxon>
        <taxon>Sediminibacterium</taxon>
    </lineage>
</organism>
<comment type="similarity">
    <text evidence="1 5">Belongs to the metallo-dependent hydrolases superfamily. NagA family.</text>
</comment>
<dbReference type="RefSeq" id="WP_353548781.1">
    <property type="nucleotide sequence ID" value="NZ_AP029612.1"/>
</dbReference>
<feature type="binding site" evidence="7">
    <location>
        <begin position="296"/>
        <end position="298"/>
    </location>
    <ligand>
        <name>substrate</name>
    </ligand>
</feature>
<feature type="binding site" evidence="7">
    <location>
        <position position="225"/>
    </location>
    <ligand>
        <name>substrate</name>
    </ligand>
</feature>
<evidence type="ECO:0000256" key="3">
    <source>
        <dbReference type="ARBA" id="ARBA00022801"/>
    </source>
</evidence>